<organism evidence="2 3">
    <name type="scientific">Flagellimonas hadalis</name>
    <dbReference type="NCBI Taxonomy" id="2597517"/>
    <lineage>
        <taxon>Bacteria</taxon>
        <taxon>Pseudomonadati</taxon>
        <taxon>Bacteroidota</taxon>
        <taxon>Flavobacteriia</taxon>
        <taxon>Flavobacteriales</taxon>
        <taxon>Flavobacteriaceae</taxon>
        <taxon>Flagellimonas</taxon>
    </lineage>
</organism>
<feature type="domain" description="PKD" evidence="1">
    <location>
        <begin position="1"/>
        <end position="53"/>
    </location>
</feature>
<sequence length="294" mass="31782">KTTMANEEIIIGKNSDYTYDYMIDWGDGTVEQINSGDNDSHVYASAGTYTVAIKGQFPRFDATSFDEDNAFKLMSIEQWGTIEWESMRNAFNACGNMVYNAADVPDLSKVTDMANMFIGATSFDGNLNGWDTSSVIVMNGMFRGATSFNGDISDWDTSSVTIMANMFNGATSFNGDISGWNTSNVTTMEEMFSGAIAFNGDISGWNTSGVTVMTGMFAEASAFNQDISGWNTSSVTTMAGMFSGASAFDQYLGGWNLSSIEYMDFMLNNSGMSMANYGATLVGWAGQPNLPSNI</sequence>
<reference evidence="2" key="1">
    <citation type="submission" date="2019-10" db="EMBL/GenBank/DDBJ databases">
        <title>Muricauda hadale sp. nov., a piezophilic bacterium isolated from hadopelagic water of the Mariana Trench.</title>
        <authorList>
            <person name="Wei Y."/>
        </authorList>
    </citation>
    <scope>NUCLEOTIDE SEQUENCE [LARGE SCALE GENOMIC DNA]</scope>
    <source>
        <strain evidence="2">MT-229</strain>
    </source>
</reference>
<evidence type="ECO:0000313" key="2">
    <source>
        <dbReference type="EMBL" id="KAB5482558.1"/>
    </source>
</evidence>
<gene>
    <name evidence="2" type="ORF">FOT42_017920</name>
</gene>
<evidence type="ECO:0000313" key="3">
    <source>
        <dbReference type="Proteomes" id="UP000319204"/>
    </source>
</evidence>
<comment type="caution">
    <text evidence="2">The sequence shown here is derived from an EMBL/GenBank/DDBJ whole genome shotgun (WGS) entry which is preliminary data.</text>
</comment>
<dbReference type="Pfam" id="PF03382">
    <property type="entry name" value="DUF285"/>
    <property type="match status" value="1"/>
</dbReference>
<dbReference type="InterPro" id="IPR035986">
    <property type="entry name" value="PKD_dom_sf"/>
</dbReference>
<dbReference type="Proteomes" id="UP000319204">
    <property type="component" value="Unassembled WGS sequence"/>
</dbReference>
<accession>A0A5N5IKT4</accession>
<dbReference type="InterPro" id="IPR005046">
    <property type="entry name" value="DUF285"/>
</dbReference>
<name>A0A5N5IKT4_9FLAO</name>
<evidence type="ECO:0000259" key="1">
    <source>
        <dbReference type="PROSITE" id="PS50093"/>
    </source>
</evidence>
<feature type="non-terminal residue" evidence="2">
    <location>
        <position position="294"/>
    </location>
</feature>
<dbReference type="NCBIfam" id="TIGR02167">
    <property type="entry name" value="Liste_lipo_26"/>
    <property type="match status" value="4"/>
</dbReference>
<dbReference type="InterPro" id="IPR013783">
    <property type="entry name" value="Ig-like_fold"/>
</dbReference>
<protein>
    <submittedName>
        <fullName evidence="2">DUF285 domain-containing protein</fullName>
    </submittedName>
</protein>
<dbReference type="AlphaFoldDB" id="A0A5N5IKT4"/>
<dbReference type="EMBL" id="VNIK02000039">
    <property type="protein sequence ID" value="KAB5482558.1"/>
    <property type="molecule type" value="Genomic_DNA"/>
</dbReference>
<dbReference type="SUPFAM" id="SSF141571">
    <property type="entry name" value="Pentapeptide repeat-like"/>
    <property type="match status" value="1"/>
</dbReference>
<feature type="non-terminal residue" evidence="2">
    <location>
        <position position="1"/>
    </location>
</feature>
<dbReference type="OrthoDB" id="9813840at2"/>
<dbReference type="SUPFAM" id="SSF49299">
    <property type="entry name" value="PKD domain"/>
    <property type="match status" value="1"/>
</dbReference>
<dbReference type="Gene3D" id="2.60.40.10">
    <property type="entry name" value="Immunoglobulins"/>
    <property type="match status" value="1"/>
</dbReference>
<dbReference type="PROSITE" id="PS50093">
    <property type="entry name" value="PKD"/>
    <property type="match status" value="1"/>
</dbReference>
<keyword evidence="3" id="KW-1185">Reference proteome</keyword>
<dbReference type="InterPro" id="IPR000601">
    <property type="entry name" value="PKD_dom"/>
</dbReference>
<dbReference type="RefSeq" id="WP_151891797.1">
    <property type="nucleotide sequence ID" value="NZ_VNIK02000039.1"/>
</dbReference>
<proteinExistence type="predicted"/>
<dbReference type="InterPro" id="IPR011889">
    <property type="entry name" value="Liste_lipo_26"/>
</dbReference>